<dbReference type="InterPro" id="IPR009057">
    <property type="entry name" value="Homeodomain-like_sf"/>
</dbReference>
<dbReference type="SUPFAM" id="SSF48498">
    <property type="entry name" value="Tetracyclin repressor-like, C-terminal domain"/>
    <property type="match status" value="1"/>
</dbReference>
<evidence type="ECO:0000256" key="2">
    <source>
        <dbReference type="ARBA" id="ARBA00023015"/>
    </source>
</evidence>
<organism evidence="7 8">
    <name type="scientific">Burkholderia aenigmatica</name>
    <dbReference type="NCBI Taxonomy" id="2015348"/>
    <lineage>
        <taxon>Bacteria</taxon>
        <taxon>Pseudomonadati</taxon>
        <taxon>Pseudomonadota</taxon>
        <taxon>Betaproteobacteria</taxon>
        <taxon>Burkholderiales</taxon>
        <taxon>Burkholderiaceae</taxon>
        <taxon>Burkholderia</taxon>
        <taxon>Burkholderia cepacia complex</taxon>
    </lineage>
</organism>
<feature type="domain" description="HTH tetR-type" evidence="6">
    <location>
        <begin position="9"/>
        <end position="69"/>
    </location>
</feature>
<keyword evidence="2" id="KW-0805">Transcription regulation</keyword>
<dbReference type="PANTHER" id="PTHR47506:SF1">
    <property type="entry name" value="HTH-TYPE TRANSCRIPTIONAL REGULATOR YJDC"/>
    <property type="match status" value="1"/>
</dbReference>
<evidence type="ECO:0000313" key="8">
    <source>
        <dbReference type="Proteomes" id="UP000214600"/>
    </source>
</evidence>
<feature type="DNA-binding region" description="H-T-H motif" evidence="5">
    <location>
        <begin position="32"/>
        <end position="51"/>
    </location>
</feature>
<evidence type="ECO:0000259" key="6">
    <source>
        <dbReference type="PROSITE" id="PS50977"/>
    </source>
</evidence>
<dbReference type="AlphaFoldDB" id="A0A228IUW6"/>
<gene>
    <name evidence="7" type="ORF">CFB84_13890</name>
</gene>
<dbReference type="OrthoDB" id="270177at2"/>
<dbReference type="PROSITE" id="PS01081">
    <property type="entry name" value="HTH_TETR_1"/>
    <property type="match status" value="1"/>
</dbReference>
<dbReference type="Gene3D" id="1.10.10.60">
    <property type="entry name" value="Homeodomain-like"/>
    <property type="match status" value="1"/>
</dbReference>
<dbReference type="RefSeq" id="WP_089451083.1">
    <property type="nucleotide sequence ID" value="NZ_NKFA01000006.1"/>
</dbReference>
<evidence type="ECO:0000256" key="4">
    <source>
        <dbReference type="ARBA" id="ARBA00023163"/>
    </source>
</evidence>
<evidence type="ECO:0000256" key="1">
    <source>
        <dbReference type="ARBA" id="ARBA00022491"/>
    </source>
</evidence>
<keyword evidence="3 5" id="KW-0238">DNA-binding</keyword>
<accession>A0A228IUW6</accession>
<dbReference type="Gene3D" id="1.10.357.10">
    <property type="entry name" value="Tetracycline Repressor, domain 2"/>
    <property type="match status" value="1"/>
</dbReference>
<dbReference type="InterPro" id="IPR001647">
    <property type="entry name" value="HTH_TetR"/>
</dbReference>
<sequence length="213" mass="22692">MAERGRPRSFDKEAALDRAMEVFWRLGYEGASMTDLTAAMGIASPSLYAAFGSKEALFRQALEHYGATEGREIWGGVEQAGSAHDAVRNYLMDTARVFTRRSKPAGCLIVLSALHPAERSDTVRQTLIAMRERTVENLRERLAQGVATGEIAAQANLDAIARYYVTVQQGMSIQARDGASRRDLEAVAQAALAAWPALVGMGGAGGASGASGA</sequence>
<dbReference type="PROSITE" id="PS50977">
    <property type="entry name" value="HTH_TETR_2"/>
    <property type="match status" value="1"/>
</dbReference>
<name>A0A228IUW6_9BURK</name>
<keyword evidence="1" id="KW-0678">Repressor</keyword>
<dbReference type="InterPro" id="IPR011075">
    <property type="entry name" value="TetR_C"/>
</dbReference>
<dbReference type="SUPFAM" id="SSF46689">
    <property type="entry name" value="Homeodomain-like"/>
    <property type="match status" value="1"/>
</dbReference>
<dbReference type="Pfam" id="PF00440">
    <property type="entry name" value="TetR_N"/>
    <property type="match status" value="1"/>
</dbReference>
<evidence type="ECO:0000313" key="7">
    <source>
        <dbReference type="EMBL" id="OXI45922.1"/>
    </source>
</evidence>
<keyword evidence="4" id="KW-0804">Transcription</keyword>
<dbReference type="GO" id="GO:0003677">
    <property type="term" value="F:DNA binding"/>
    <property type="evidence" value="ECO:0007669"/>
    <property type="project" value="UniProtKB-UniRule"/>
</dbReference>
<reference evidence="7 8" key="2">
    <citation type="submission" date="2017-08" db="EMBL/GenBank/DDBJ databases">
        <title>WGS of novel Burkholderia cepaca complex species.</title>
        <authorList>
            <person name="Lipuma J."/>
            <person name="Spilker T."/>
        </authorList>
    </citation>
    <scope>NUCLEOTIDE SEQUENCE [LARGE SCALE GENOMIC DNA]</scope>
    <source>
        <strain evidence="7 8">AU17325</strain>
    </source>
</reference>
<protein>
    <submittedName>
        <fullName evidence="7">TetR family transcriptional regulator</fullName>
    </submittedName>
</protein>
<dbReference type="EMBL" id="NKFA01000006">
    <property type="protein sequence ID" value="OXI45922.1"/>
    <property type="molecule type" value="Genomic_DNA"/>
</dbReference>
<reference evidence="8" key="1">
    <citation type="submission" date="2017-06" db="EMBL/GenBank/DDBJ databases">
        <authorList>
            <person name="LiPuma J."/>
            <person name="Spilker T."/>
        </authorList>
    </citation>
    <scope>NUCLEOTIDE SEQUENCE [LARGE SCALE GENOMIC DNA]</scope>
    <source>
        <strain evidence="8">AU17325</strain>
    </source>
</reference>
<dbReference type="Pfam" id="PF16925">
    <property type="entry name" value="TetR_C_13"/>
    <property type="match status" value="1"/>
</dbReference>
<dbReference type="InterPro" id="IPR023772">
    <property type="entry name" value="DNA-bd_HTH_TetR-type_CS"/>
</dbReference>
<evidence type="ECO:0000256" key="5">
    <source>
        <dbReference type="PROSITE-ProRule" id="PRU00335"/>
    </source>
</evidence>
<comment type="caution">
    <text evidence="7">The sequence shown here is derived from an EMBL/GenBank/DDBJ whole genome shotgun (WGS) entry which is preliminary data.</text>
</comment>
<dbReference type="InterPro" id="IPR036271">
    <property type="entry name" value="Tet_transcr_reg_TetR-rel_C_sf"/>
</dbReference>
<evidence type="ECO:0000256" key="3">
    <source>
        <dbReference type="ARBA" id="ARBA00023125"/>
    </source>
</evidence>
<dbReference type="Proteomes" id="UP000214600">
    <property type="component" value="Unassembled WGS sequence"/>
</dbReference>
<dbReference type="PANTHER" id="PTHR47506">
    <property type="entry name" value="TRANSCRIPTIONAL REGULATORY PROTEIN"/>
    <property type="match status" value="1"/>
</dbReference>
<proteinExistence type="predicted"/>